<gene>
    <name evidence="1" type="ORF">BCY89_25740</name>
</gene>
<proteinExistence type="predicted"/>
<dbReference type="Proteomes" id="UP000286402">
    <property type="component" value="Unassembled WGS sequence"/>
</dbReference>
<dbReference type="EMBL" id="MCAQ01000005">
    <property type="protein sequence ID" value="RKF39160.1"/>
    <property type="molecule type" value="Genomic_DNA"/>
</dbReference>
<evidence type="ECO:0008006" key="3">
    <source>
        <dbReference type="Google" id="ProtNLM"/>
    </source>
</evidence>
<comment type="caution">
    <text evidence="1">The sequence shown here is derived from an EMBL/GenBank/DDBJ whole genome shotgun (WGS) entry which is preliminary data.</text>
</comment>
<sequence>MKILSKILILFLAVFLYSSCQKEVVKKVDFSNYNDDDPQTNTELDAWLKTTFLDEYNIDVVYRYNRYYHDAERNVTPIYVDKVKPAMTAVLESYILPYRKVAGETFIKRYVPKEWVLFGSPSLATDGTGVAGTAAAGRRVTLYSLNTQSPNFGVLVIHHEFTHILNQLVAIPTDFESISKADYNADWAKIPADTAKKYGFVTSYAMGKYTEDYAEVAAHLLVKGQAWYDNYASGSSTLGKTKLKQKEANVVNYFTTGLKVDFRALQKEVQEYMKRTAPTDNSLSIRPYVSSLYKTVTMNLSNAYYTKYGTSSAFSSVYSALRTGLAASNRTLNSISVRFDSSTQATIRVNYTSASGTFDADFTFSYTYDKSTGDLKLTKADQAGTTGNYQNANNIAGAFNSSLLTYFSNKVFTASWLNANVDPVDYNNLGAFYEKDNATNYWYGTLGQTL</sequence>
<reference evidence="1 2" key="1">
    <citation type="submission" date="2016-07" db="EMBL/GenBank/DDBJ databases">
        <title>Genome analysis of Sphingobacterium siyangense T12B17.</title>
        <authorList>
            <person name="Xu D."/>
            <person name="Su Y."/>
            <person name="Zheng S."/>
        </authorList>
    </citation>
    <scope>NUCLEOTIDE SEQUENCE [LARGE SCALE GENOMIC DNA]</scope>
    <source>
        <strain evidence="1 2">T12B17</strain>
    </source>
</reference>
<name>A0A420G1W5_9SPHI</name>
<dbReference type="NCBIfam" id="TIGR04549">
    <property type="entry name" value="LP_HExxH_w_tonB"/>
    <property type="match status" value="1"/>
</dbReference>
<dbReference type="InterPro" id="IPR030890">
    <property type="entry name" value="LP_HExxH_w_TonB"/>
</dbReference>
<dbReference type="AlphaFoldDB" id="A0A420G1W5"/>
<evidence type="ECO:0000313" key="2">
    <source>
        <dbReference type="Proteomes" id="UP000286402"/>
    </source>
</evidence>
<evidence type="ECO:0000313" key="1">
    <source>
        <dbReference type="EMBL" id="RKF39160.1"/>
    </source>
</evidence>
<dbReference type="Gene3D" id="3.40.390.70">
    <property type="match status" value="1"/>
</dbReference>
<protein>
    <recommendedName>
        <fullName evidence="3">Substrate import-associated zinc metallohydrolase lipoprotein</fullName>
    </recommendedName>
</protein>
<dbReference type="RefSeq" id="WP_120333633.1">
    <property type="nucleotide sequence ID" value="NZ_CP070350.1"/>
</dbReference>
<dbReference type="Pfam" id="PF15890">
    <property type="entry name" value="Peptidase_Mx1"/>
    <property type="match status" value="1"/>
</dbReference>
<organism evidence="1 2">
    <name type="scientific">Sphingobacterium siyangense</name>
    <dbReference type="NCBI Taxonomy" id="459529"/>
    <lineage>
        <taxon>Bacteria</taxon>
        <taxon>Pseudomonadati</taxon>
        <taxon>Bacteroidota</taxon>
        <taxon>Sphingobacteriia</taxon>
        <taxon>Sphingobacteriales</taxon>
        <taxon>Sphingobacteriaceae</taxon>
        <taxon>Sphingobacterium</taxon>
    </lineage>
</organism>
<keyword evidence="2" id="KW-1185">Reference proteome</keyword>
<accession>A0A420G1W5</accession>